<sequence length="506" mass="58478">MEFCRKLQKNWATDRRHQEALAPCGFVQISIGGRRSVFIFGEDEQVGILCQIGVKQQVSLIASYCIFKLLYILLLYNKKTNKIMLVYLFQASVIVDTQTLTDSAEQRYQKAIELANSSQSREAADIAYSLFSTPFKFKSIILLQNLCLQNCQIDCTTNYENAFSKTNTERIRKNHAIFQSNNLTALVQLLENCSSMQLKDKIYLLAIQQNNFTAAKLGRDSHELDLLQTYYSLNFSSKDQVFGPIVDFLGQKKPKLSKIREISEILQTIDLQNLEFPEINLQENMNRINAFIEVLRQYIQNIKKPNLCIADFNTNSVIKFIQLRIQLYCPQIVQNGQEIEEIRKQLNIIKFTQHLSINISASIEQANENLGIILQKQLNTLIPDFYGILNVSKNFTQAELKKQYFKLSKQFHPDYNKNSSTEIFSQIGEAYQVLGSKELKRSYDQGQYRKDDKQQLISIFEKKCDTALHHAPGYTGQGSILEDDELKKYLTKEQWSQYILNKKMNG</sequence>
<dbReference type="Pfam" id="PF00226">
    <property type="entry name" value="DnaJ"/>
    <property type="match status" value="1"/>
</dbReference>
<reference evidence="3" key="2">
    <citation type="submission" date="2020-12" db="EMBL/GenBank/DDBJ databases">
        <title>New Spironucleus salmonicida genome in near-complete chromosomes.</title>
        <authorList>
            <person name="Xu F."/>
            <person name="Kurt Z."/>
            <person name="Jimenez-Gonzalez A."/>
            <person name="Astvaldsson A."/>
            <person name="Andersson J.O."/>
            <person name="Svard S.G."/>
        </authorList>
    </citation>
    <scope>NUCLEOTIDE SEQUENCE</scope>
    <source>
        <strain evidence="3">ATCC 50377</strain>
    </source>
</reference>
<evidence type="ECO:0000313" key="3">
    <source>
        <dbReference type="EMBL" id="KAH0577260.1"/>
    </source>
</evidence>
<name>V6LQ92_9EUKA</name>
<dbReference type="Proteomes" id="UP000018208">
    <property type="component" value="Unassembled WGS sequence"/>
</dbReference>
<dbReference type="InterPro" id="IPR036869">
    <property type="entry name" value="J_dom_sf"/>
</dbReference>
<dbReference type="PANTHER" id="PTHR44873">
    <property type="entry name" value="DNAJ HOMOLOG SUBFAMILY C MEMBER 30, MITOCHONDRIAL"/>
    <property type="match status" value="1"/>
</dbReference>
<dbReference type="Gene3D" id="1.10.287.110">
    <property type="entry name" value="DnaJ domain"/>
    <property type="match status" value="1"/>
</dbReference>
<evidence type="ECO:0000313" key="2">
    <source>
        <dbReference type="EMBL" id="EST45881.1"/>
    </source>
</evidence>
<dbReference type="EMBL" id="KI546087">
    <property type="protein sequence ID" value="EST45881.1"/>
    <property type="molecule type" value="Genomic_DNA"/>
</dbReference>
<evidence type="ECO:0000313" key="4">
    <source>
        <dbReference type="Proteomes" id="UP000018208"/>
    </source>
</evidence>
<proteinExistence type="predicted"/>
<gene>
    <name evidence="2" type="ORF">SS50377_14169</name>
    <name evidence="3" type="ORF">SS50377_20611</name>
</gene>
<dbReference type="PRINTS" id="PR00625">
    <property type="entry name" value="JDOMAIN"/>
</dbReference>
<dbReference type="VEuPathDB" id="GiardiaDB:SS50377_20611"/>
<dbReference type="InterPro" id="IPR053025">
    <property type="entry name" value="Mito_ATP_Synthase-Asso"/>
</dbReference>
<accession>V6LQ92</accession>
<dbReference type="CDD" id="cd06257">
    <property type="entry name" value="DnaJ"/>
    <property type="match status" value="1"/>
</dbReference>
<dbReference type="InterPro" id="IPR001623">
    <property type="entry name" value="DnaJ_domain"/>
</dbReference>
<reference evidence="2 3" key="1">
    <citation type="journal article" date="2014" name="PLoS Genet.">
        <title>The Genome of Spironucleus salmonicida Highlights a Fish Pathogen Adapted to Fluctuating Environments.</title>
        <authorList>
            <person name="Xu F."/>
            <person name="Jerlstrom-Hultqvist J."/>
            <person name="Einarsson E."/>
            <person name="Astvaldsson A."/>
            <person name="Svard S.G."/>
            <person name="Andersson J.O."/>
        </authorList>
    </citation>
    <scope>NUCLEOTIDE SEQUENCE</scope>
    <source>
        <strain evidence="3">ATCC 50377</strain>
    </source>
</reference>
<keyword evidence="4" id="KW-1185">Reference proteome</keyword>
<feature type="domain" description="J" evidence="1">
    <location>
        <begin position="384"/>
        <end position="447"/>
    </location>
</feature>
<dbReference type="OrthoDB" id="445556at2759"/>
<protein>
    <submittedName>
        <fullName evidence="2">Chaperone protein DnaJ</fullName>
    </submittedName>
</protein>
<dbReference type="SMART" id="SM00271">
    <property type="entry name" value="DnaJ"/>
    <property type="match status" value="1"/>
</dbReference>
<evidence type="ECO:0000259" key="1">
    <source>
        <dbReference type="PROSITE" id="PS50076"/>
    </source>
</evidence>
<dbReference type="PROSITE" id="PS50076">
    <property type="entry name" value="DNAJ_2"/>
    <property type="match status" value="1"/>
</dbReference>
<dbReference type="PANTHER" id="PTHR44873:SF1">
    <property type="entry name" value="DNAJ HOMOLOG SUBFAMILY C MEMBER 30, MITOCHONDRIAL"/>
    <property type="match status" value="1"/>
</dbReference>
<dbReference type="EMBL" id="AUWU02000001">
    <property type="protein sequence ID" value="KAH0577260.1"/>
    <property type="molecule type" value="Genomic_DNA"/>
</dbReference>
<dbReference type="AlphaFoldDB" id="V6LQ92"/>
<dbReference type="SUPFAM" id="SSF46565">
    <property type="entry name" value="Chaperone J-domain"/>
    <property type="match status" value="1"/>
</dbReference>
<organism evidence="2">
    <name type="scientific">Spironucleus salmonicida</name>
    <dbReference type="NCBI Taxonomy" id="348837"/>
    <lineage>
        <taxon>Eukaryota</taxon>
        <taxon>Metamonada</taxon>
        <taxon>Diplomonadida</taxon>
        <taxon>Hexamitidae</taxon>
        <taxon>Hexamitinae</taxon>
        <taxon>Spironucleus</taxon>
    </lineage>
</organism>